<keyword evidence="2" id="KW-1185">Reference proteome</keyword>
<dbReference type="AlphaFoldDB" id="A0A4U8T4K1"/>
<reference evidence="1 2" key="1">
    <citation type="journal article" date="2014" name="Genome Announc.">
        <title>Draft genome sequences of eight enterohepatic helicobacter species isolated from both laboratory and wild rodents.</title>
        <authorList>
            <person name="Sheh A."/>
            <person name="Shen Z."/>
            <person name="Fox J.G."/>
        </authorList>
    </citation>
    <scope>NUCLEOTIDE SEQUENCE [LARGE SCALE GENOMIC DNA]</scope>
    <source>
        <strain evidence="1 2">MIT 96-1001</strain>
    </source>
</reference>
<name>A0A4U8T4K1_9HELI</name>
<dbReference type="EMBL" id="JRPE02000002">
    <property type="protein sequence ID" value="TLD93457.1"/>
    <property type="molecule type" value="Genomic_DNA"/>
</dbReference>
<proteinExistence type="predicted"/>
<gene>
    <name evidence="1" type="ORF">LS74_001640</name>
</gene>
<evidence type="ECO:0000313" key="1">
    <source>
        <dbReference type="EMBL" id="TLD93457.1"/>
    </source>
</evidence>
<protein>
    <submittedName>
        <fullName evidence="1">Uncharacterized protein</fullName>
    </submittedName>
</protein>
<comment type="caution">
    <text evidence="1">The sequence shown here is derived from an EMBL/GenBank/DDBJ whole genome shotgun (WGS) entry which is preliminary data.</text>
</comment>
<accession>A0A4U8T4K1</accession>
<dbReference type="Proteomes" id="UP000029921">
    <property type="component" value="Unassembled WGS sequence"/>
</dbReference>
<organism evidence="1 2">
    <name type="scientific">Helicobacter magdeburgensis</name>
    <dbReference type="NCBI Taxonomy" id="471858"/>
    <lineage>
        <taxon>Bacteria</taxon>
        <taxon>Pseudomonadati</taxon>
        <taxon>Campylobacterota</taxon>
        <taxon>Epsilonproteobacteria</taxon>
        <taxon>Campylobacterales</taxon>
        <taxon>Helicobacteraceae</taxon>
        <taxon>Helicobacter</taxon>
    </lineage>
</organism>
<sequence>MEIYTATEIFQVCMNLKNDKDFLEVLKNVIAEASSAIQDKELAAKVASLSVWSLADEYQLACHRGHDAQLCINIAQESLERFANLDKEVA</sequence>
<dbReference type="RefSeq" id="WP_034586881.1">
    <property type="nucleotide sequence ID" value="NZ_JRPE02000002.1"/>
</dbReference>
<evidence type="ECO:0000313" key="2">
    <source>
        <dbReference type="Proteomes" id="UP000029921"/>
    </source>
</evidence>